<name>A0ABV5NJ23_9ACTN</name>
<evidence type="ECO:0000313" key="2">
    <source>
        <dbReference type="Proteomes" id="UP001589568"/>
    </source>
</evidence>
<comment type="caution">
    <text evidence="1">The sequence shown here is derived from an EMBL/GenBank/DDBJ whole genome shotgun (WGS) entry which is preliminary data.</text>
</comment>
<dbReference type="Proteomes" id="UP001589568">
    <property type="component" value="Unassembled WGS sequence"/>
</dbReference>
<proteinExistence type="predicted"/>
<gene>
    <name evidence="1" type="ORF">ACFFR3_12355</name>
</gene>
<dbReference type="InterPro" id="IPR045592">
    <property type="entry name" value="DUF6461"/>
</dbReference>
<dbReference type="RefSeq" id="WP_345402544.1">
    <property type="nucleotide sequence ID" value="NZ_BAAAXS010000001.1"/>
</dbReference>
<keyword evidence="2" id="KW-1185">Reference proteome</keyword>
<accession>A0ABV5NJ23</accession>
<organism evidence="1 2">
    <name type="scientific">Nonomuraea salmonea</name>
    <dbReference type="NCBI Taxonomy" id="46181"/>
    <lineage>
        <taxon>Bacteria</taxon>
        <taxon>Bacillati</taxon>
        <taxon>Actinomycetota</taxon>
        <taxon>Actinomycetes</taxon>
        <taxon>Streptosporangiales</taxon>
        <taxon>Streptosporangiaceae</taxon>
        <taxon>Nonomuraea</taxon>
    </lineage>
</organism>
<reference evidence="1 2" key="1">
    <citation type="submission" date="2024-09" db="EMBL/GenBank/DDBJ databases">
        <authorList>
            <person name="Sun Q."/>
            <person name="Mori K."/>
        </authorList>
    </citation>
    <scope>NUCLEOTIDE SEQUENCE [LARGE SCALE GENOMIC DNA]</scope>
    <source>
        <strain evidence="1 2">JCM 3324</strain>
    </source>
</reference>
<sequence>MREDDFAHYEGLVSEWFSFSDPTCLTWCEVSGLDDVARAFGADLAAAESMSFEDAQLEQYNADIPGLLPILVAGTIGDWMLVVEPNGCQGARPEVLKALSARGRVVNVLLDGGRYDRLSYAAAGRLLAVRLTSSPSGSGRLPGDADAVIDAVIDAVGTDDVIGLQVATLLAAEHITGARLTEEWLLDGGLTRLLVETPLPADIVPDQLRDHRVLDRPDVRAILDDLSPGKVASIRYLMTEAVVQGSQLSHPAVDEALEFLRGDDDATRRWEVRRQVALLREEVSREPGPDWTPRRAAVKVLLDALGDDLAASADAVAGRAYMGHLTDDQKAVIVIMKRCLQRIGRTAP</sequence>
<protein>
    <submittedName>
        <fullName evidence="1">DUF6461 domain-containing protein</fullName>
    </submittedName>
</protein>
<dbReference type="EMBL" id="JBHMCF010000011">
    <property type="protein sequence ID" value="MFB9470305.1"/>
    <property type="molecule type" value="Genomic_DNA"/>
</dbReference>
<dbReference type="Pfam" id="PF20062">
    <property type="entry name" value="DUF6461"/>
    <property type="match status" value="1"/>
</dbReference>
<evidence type="ECO:0000313" key="1">
    <source>
        <dbReference type="EMBL" id="MFB9470305.1"/>
    </source>
</evidence>